<accession>A0A1A2Z5C7</accession>
<feature type="transmembrane region" description="Helical" evidence="1">
    <location>
        <begin position="9"/>
        <end position="27"/>
    </location>
</feature>
<organism evidence="2 3">
    <name type="scientific">Mycobacterium colombiense</name>
    <dbReference type="NCBI Taxonomy" id="339268"/>
    <lineage>
        <taxon>Bacteria</taxon>
        <taxon>Bacillati</taxon>
        <taxon>Actinomycetota</taxon>
        <taxon>Actinomycetes</taxon>
        <taxon>Mycobacteriales</taxon>
        <taxon>Mycobacteriaceae</taxon>
        <taxon>Mycobacterium</taxon>
        <taxon>Mycobacterium avium complex (MAC)</taxon>
    </lineage>
</organism>
<reference evidence="2 3" key="1">
    <citation type="submission" date="2016-06" db="EMBL/GenBank/DDBJ databases">
        <authorList>
            <person name="Kjaerup R.B."/>
            <person name="Dalgaard T.S."/>
            <person name="Juul-Madsen H.R."/>
        </authorList>
    </citation>
    <scope>NUCLEOTIDE SEQUENCE [LARGE SCALE GENOMIC DNA]</scope>
    <source>
        <strain evidence="2 3">E1334</strain>
    </source>
</reference>
<keyword evidence="1" id="KW-1133">Transmembrane helix</keyword>
<comment type="caution">
    <text evidence="2">The sequence shown here is derived from an EMBL/GenBank/DDBJ whole genome shotgun (WGS) entry which is preliminary data.</text>
</comment>
<dbReference type="OrthoDB" id="4735629at2"/>
<protein>
    <submittedName>
        <fullName evidence="2">Uncharacterized protein</fullName>
    </submittedName>
</protein>
<keyword evidence="1" id="KW-0472">Membrane</keyword>
<gene>
    <name evidence="2" type="ORF">A5708_17135</name>
</gene>
<evidence type="ECO:0000313" key="3">
    <source>
        <dbReference type="Proteomes" id="UP000091846"/>
    </source>
</evidence>
<dbReference type="Proteomes" id="UP000091846">
    <property type="component" value="Unassembled WGS sequence"/>
</dbReference>
<feature type="transmembrane region" description="Helical" evidence="1">
    <location>
        <begin position="69"/>
        <end position="89"/>
    </location>
</feature>
<dbReference type="RefSeq" id="WP_065027730.1">
    <property type="nucleotide sequence ID" value="NZ_LZKI01000045.1"/>
</dbReference>
<name>A0A1A2Z5C7_9MYCO</name>
<feature type="transmembrane region" description="Helical" evidence="1">
    <location>
        <begin position="39"/>
        <end position="57"/>
    </location>
</feature>
<dbReference type="AlphaFoldDB" id="A0A1A2Z5C7"/>
<dbReference type="EMBL" id="LZKI01000045">
    <property type="protein sequence ID" value="OBI44376.1"/>
    <property type="molecule type" value="Genomic_DNA"/>
</dbReference>
<proteinExistence type="predicted"/>
<evidence type="ECO:0000256" key="1">
    <source>
        <dbReference type="SAM" id="Phobius"/>
    </source>
</evidence>
<evidence type="ECO:0000313" key="2">
    <source>
        <dbReference type="EMBL" id="OBI44376.1"/>
    </source>
</evidence>
<keyword evidence="1" id="KW-0812">Transmembrane</keyword>
<sequence length="93" mass="9797">MMRTVTPQAIAGVVGGLATGYVLWLLAISNGDNATAGQWAPLVLLVSVVLGIGAALWGLRQRRRGKRAWAVFAFALPVLPVILTLAVLADVYV</sequence>